<dbReference type="RefSeq" id="XP_008891170.1">
    <property type="nucleotide sequence ID" value="XM_008892922.1"/>
</dbReference>
<accession>W2RH44</accession>
<reference evidence="1 2" key="2">
    <citation type="submission" date="2013-11" db="EMBL/GenBank/DDBJ databases">
        <title>The Genome Sequence of Phytophthora parasitica INRA-310.</title>
        <authorList>
            <consortium name="The Broad Institute Genomics Platform"/>
            <person name="Russ C."/>
            <person name="Tyler B."/>
            <person name="Panabieres F."/>
            <person name="Shan W."/>
            <person name="Tripathy S."/>
            <person name="Grunwald N."/>
            <person name="Machado M."/>
            <person name="Johnson C.S."/>
            <person name="Arredondo F."/>
            <person name="Hong C."/>
            <person name="Coffey M."/>
            <person name="Young S.K."/>
            <person name="Zeng Q."/>
            <person name="Gargeya S."/>
            <person name="Fitzgerald M."/>
            <person name="Abouelleil A."/>
            <person name="Alvarado L."/>
            <person name="Chapman S.B."/>
            <person name="Gainer-Dewar J."/>
            <person name="Goldberg J."/>
            <person name="Griggs A."/>
            <person name="Gujja S."/>
            <person name="Hansen M."/>
            <person name="Howarth C."/>
            <person name="Imamovic A."/>
            <person name="Ireland A."/>
            <person name="Larimer J."/>
            <person name="McCowan C."/>
            <person name="Murphy C."/>
            <person name="Pearson M."/>
            <person name="Poon T.W."/>
            <person name="Priest M."/>
            <person name="Roberts A."/>
            <person name="Saif S."/>
            <person name="Shea T."/>
            <person name="Sykes S."/>
            <person name="Wortman J."/>
            <person name="Nusbaum C."/>
            <person name="Birren B."/>
        </authorList>
    </citation>
    <scope>NUCLEOTIDE SEQUENCE [LARGE SCALE GENOMIC DNA]</scope>
    <source>
        <strain evidence="1 2">INRA-310</strain>
    </source>
</reference>
<dbReference type="AlphaFoldDB" id="W2RH44"/>
<sequence>MPQLDLMRLYDQDQCVLHAFFVDLSTAGAFVKDYALNENKSVYRKYAYGNMKTWELGTSQS</sequence>
<dbReference type="VEuPathDB" id="FungiDB:PPTG_20724"/>
<protein>
    <submittedName>
        <fullName evidence="1">Uncharacterized protein</fullName>
    </submittedName>
</protein>
<evidence type="ECO:0000313" key="1">
    <source>
        <dbReference type="EMBL" id="ETN23870.1"/>
    </source>
</evidence>
<name>W2RH44_PHYN3</name>
<organism evidence="1 2">
    <name type="scientific">Phytophthora nicotianae (strain INRA-310)</name>
    <name type="common">Phytophthora parasitica</name>
    <dbReference type="NCBI Taxonomy" id="761204"/>
    <lineage>
        <taxon>Eukaryota</taxon>
        <taxon>Sar</taxon>
        <taxon>Stramenopiles</taxon>
        <taxon>Oomycota</taxon>
        <taxon>Peronosporomycetes</taxon>
        <taxon>Peronosporales</taxon>
        <taxon>Peronosporaceae</taxon>
        <taxon>Phytophthora</taxon>
    </lineage>
</organism>
<dbReference type="EMBL" id="KI669561">
    <property type="protein sequence ID" value="ETN23870.1"/>
    <property type="molecule type" value="Genomic_DNA"/>
</dbReference>
<gene>
    <name evidence="1" type="ORF">PPTG_20724</name>
</gene>
<dbReference type="GeneID" id="20189323"/>
<reference evidence="2" key="1">
    <citation type="submission" date="2011-12" db="EMBL/GenBank/DDBJ databases">
        <authorList>
            <consortium name="The Broad Institute Genome Sequencing Platform"/>
            <person name="Russ C."/>
            <person name="Tyler B."/>
            <person name="Panabieres F."/>
            <person name="Shan W."/>
            <person name="Tripathy S."/>
            <person name="Grunwald N."/>
            <person name="Machado M."/>
            <person name="Young S.K."/>
            <person name="Zeng Q."/>
            <person name="Gargeya S."/>
            <person name="Fitzgerald M."/>
            <person name="Haas B."/>
            <person name="Abouelleil A."/>
            <person name="Alvarado L."/>
            <person name="Arachchi H.M."/>
            <person name="Berlin A."/>
            <person name="Chapman S.B."/>
            <person name="Gearin G."/>
            <person name="Goldberg J."/>
            <person name="Griggs A."/>
            <person name="Gujja S."/>
            <person name="Hansen M."/>
            <person name="Heiman D."/>
            <person name="Howarth C."/>
            <person name="Larimer J."/>
            <person name="Lui A."/>
            <person name="MacDonald P.J.P."/>
            <person name="McCowen C."/>
            <person name="Montmayeur A."/>
            <person name="Murphy C."/>
            <person name="Neiman D."/>
            <person name="Pearson M."/>
            <person name="Priest M."/>
            <person name="Roberts A."/>
            <person name="Saif S."/>
            <person name="Shea T."/>
            <person name="Sisk P."/>
            <person name="Stolte C."/>
            <person name="Sykes S."/>
            <person name="Wortman J."/>
            <person name="Nusbaum C."/>
            <person name="Birren B."/>
        </authorList>
    </citation>
    <scope>NUCLEOTIDE SEQUENCE [LARGE SCALE GENOMIC DNA]</scope>
    <source>
        <strain evidence="2">INRA-310</strain>
    </source>
</reference>
<proteinExistence type="predicted"/>
<dbReference type="Proteomes" id="UP000018817">
    <property type="component" value="Unassembled WGS sequence"/>
</dbReference>
<evidence type="ECO:0000313" key="2">
    <source>
        <dbReference type="Proteomes" id="UP000018817"/>
    </source>
</evidence>